<name>A0A6G0TDY9_APHGL</name>
<gene>
    <name evidence="3" type="ORF">AGLY_011156</name>
</gene>
<evidence type="ECO:0000313" key="3">
    <source>
        <dbReference type="EMBL" id="KAE9530694.1"/>
    </source>
</evidence>
<feature type="compositionally biased region" description="Polar residues" evidence="1">
    <location>
        <begin position="75"/>
        <end position="85"/>
    </location>
</feature>
<feature type="compositionally biased region" description="Low complexity" evidence="1">
    <location>
        <begin position="86"/>
        <end position="100"/>
    </location>
</feature>
<dbReference type="Proteomes" id="UP000475862">
    <property type="component" value="Unassembled WGS sequence"/>
</dbReference>
<evidence type="ECO:0000256" key="2">
    <source>
        <dbReference type="SAM" id="Phobius"/>
    </source>
</evidence>
<dbReference type="AlphaFoldDB" id="A0A6G0TDY9"/>
<comment type="caution">
    <text evidence="3">The sequence shown here is derived from an EMBL/GenBank/DDBJ whole genome shotgun (WGS) entry which is preliminary data.</text>
</comment>
<evidence type="ECO:0000256" key="1">
    <source>
        <dbReference type="SAM" id="MobiDB-lite"/>
    </source>
</evidence>
<proteinExistence type="predicted"/>
<accession>A0A6G0TDY9</accession>
<keyword evidence="2" id="KW-1133">Transmembrane helix</keyword>
<reference evidence="3 4" key="1">
    <citation type="submission" date="2019-08" db="EMBL/GenBank/DDBJ databases">
        <title>The genome of the soybean aphid Biotype 1, its phylome, world population structure and adaptation to the North American continent.</title>
        <authorList>
            <person name="Giordano R."/>
            <person name="Donthu R.K."/>
            <person name="Hernandez A.G."/>
            <person name="Wright C.L."/>
            <person name="Zimin A.V."/>
        </authorList>
    </citation>
    <scope>NUCLEOTIDE SEQUENCE [LARGE SCALE GENOMIC DNA]</scope>
    <source>
        <tissue evidence="3">Whole aphids</tissue>
    </source>
</reference>
<dbReference type="OrthoDB" id="6625949at2759"/>
<dbReference type="EMBL" id="VYZN01000042">
    <property type="protein sequence ID" value="KAE9530694.1"/>
    <property type="molecule type" value="Genomic_DNA"/>
</dbReference>
<feature type="transmembrane region" description="Helical" evidence="2">
    <location>
        <begin position="23"/>
        <end position="46"/>
    </location>
</feature>
<sequence length="253" mass="25847">MSTVCDFFTLNKKYTVEDIMNRLSLIAICLWLYSGWCCGAPAAGLLSPQRRPVVDPHSVPLVNTPNYVRNRVFGSRQQPRKSSATVSVQGPVDSGQQVDGDQDAADTVGINFGLGIGLDTPLIDSLLERLLRRKQLLLAAAAAAYPGAAGWGVGGGGSGGYFPGPAVVFPYGAGGGGGGGGVLPWNRPAAYPFPFVPSLNPFGGGGGGGVGGGGWGGFGSGGIGGGGWGGGWGNFNPLLDFDDFGWKNNNAQQ</sequence>
<feature type="region of interest" description="Disordered" evidence="1">
    <location>
        <begin position="74"/>
        <end position="100"/>
    </location>
</feature>
<protein>
    <submittedName>
        <fullName evidence="3">Uncharacterized protein</fullName>
    </submittedName>
</protein>
<keyword evidence="2" id="KW-0472">Membrane</keyword>
<organism evidence="3 4">
    <name type="scientific">Aphis glycines</name>
    <name type="common">Soybean aphid</name>
    <dbReference type="NCBI Taxonomy" id="307491"/>
    <lineage>
        <taxon>Eukaryota</taxon>
        <taxon>Metazoa</taxon>
        <taxon>Ecdysozoa</taxon>
        <taxon>Arthropoda</taxon>
        <taxon>Hexapoda</taxon>
        <taxon>Insecta</taxon>
        <taxon>Pterygota</taxon>
        <taxon>Neoptera</taxon>
        <taxon>Paraneoptera</taxon>
        <taxon>Hemiptera</taxon>
        <taxon>Sternorrhyncha</taxon>
        <taxon>Aphidomorpha</taxon>
        <taxon>Aphidoidea</taxon>
        <taxon>Aphididae</taxon>
        <taxon>Aphidini</taxon>
        <taxon>Aphis</taxon>
        <taxon>Aphis</taxon>
    </lineage>
</organism>
<keyword evidence="2" id="KW-0812">Transmembrane</keyword>
<keyword evidence="4" id="KW-1185">Reference proteome</keyword>
<evidence type="ECO:0000313" key="4">
    <source>
        <dbReference type="Proteomes" id="UP000475862"/>
    </source>
</evidence>